<dbReference type="InterPro" id="IPR003599">
    <property type="entry name" value="Ig_sub"/>
</dbReference>
<feature type="domain" description="Ig-like" evidence="3">
    <location>
        <begin position="980"/>
        <end position="1061"/>
    </location>
</feature>
<dbReference type="AlphaFoldDB" id="A0A1M5W1X6"/>
<dbReference type="SMART" id="SM00409">
    <property type="entry name" value="IG"/>
    <property type="match status" value="8"/>
</dbReference>
<reference evidence="4 5" key="1">
    <citation type="submission" date="2016-11" db="EMBL/GenBank/DDBJ databases">
        <authorList>
            <person name="Jaros S."/>
            <person name="Januszkiewicz K."/>
            <person name="Wedrychowicz H."/>
        </authorList>
    </citation>
    <scope>NUCLEOTIDE SEQUENCE [LARGE SCALE GENOMIC DNA]</scope>
    <source>
        <strain evidence="4 5">DSM 24574</strain>
    </source>
</reference>
<organism evidence="4 5">
    <name type="scientific">Chryseolinea serpens</name>
    <dbReference type="NCBI Taxonomy" id="947013"/>
    <lineage>
        <taxon>Bacteria</taxon>
        <taxon>Pseudomonadati</taxon>
        <taxon>Bacteroidota</taxon>
        <taxon>Cytophagia</taxon>
        <taxon>Cytophagales</taxon>
        <taxon>Fulvivirgaceae</taxon>
        <taxon>Chryseolinea</taxon>
    </lineage>
</organism>
<dbReference type="SUPFAM" id="SSF48726">
    <property type="entry name" value="Immunoglobulin"/>
    <property type="match status" value="8"/>
</dbReference>
<dbReference type="PANTHER" id="PTHR44170:SF6">
    <property type="entry name" value="CONTACTIN"/>
    <property type="match status" value="1"/>
</dbReference>
<feature type="domain" description="Ig-like" evidence="3">
    <location>
        <begin position="550"/>
        <end position="658"/>
    </location>
</feature>
<keyword evidence="2" id="KW-1015">Disulfide bond</keyword>
<sequence length="1116" mass="113002">MVRLYKSGLRFLIVIGIALFTPFVAWSQCNFTNLNPAYCSNDAAFTLTGGTTYYGPGVSGTTFDPSVAGVGTHTLYTTNGATASYTVNTTSSYYNPDPTAGSTVSFPSLPADESSPSTGIGFNFSFYGNTYSTLTINANGYLIFGAPTNSGANQTLPSATTPNNLIAAAWDNLDISTGGTVTTALVGTAPRRRFIVNFIGVRHSGAPQSVTVQVQLHESTNIIELHCQNIQFDGGFGMTQGIENSGGTAATIVPGRNNTNWTAAASYVAFIPSCTSQQSVVVTAPPAAVVPTNITTTICNGQKAQFTIPAQANVIYQLLRVSDNSPMSPTYTFTAGSNIIESNALTTTTDIKIHATNTAAPGCQADIYSFATITVLQPAAITVQPVASQTLCEGGNANFSVTATGSSLSYQWRKNGVDIPGANTNTYSITGVAAADNATYTVVVSNGCTPAINSSASTLTVQENAEITSPPANVTVCAGAAATFTVNPGVTTSPSYQWFKGATPVGTNSATYTIPTTVVGDAGSYSVRVSGVCGAPVNSAPVTLTVNTAPAISVQPVASQALCEGVAASFSVTATGTAPTYQWKKNGIDIGGATAATYNIPIIATADGATYTVVVSGTCTPPVTSNGSVLTVRELPEILADPASQAVCVGSPVTFSVNVGVTTNPTYQWRKNGTIIGGATNPTYTIASVAATDAANYSVTVNGICASPVTSGNGLLTVNTPPAISAQPVASQAICEGLSASFSVTASGTSLTYQWKKNGVDIGGATSATYTIPTIATADGATYTVEVSGTCTPPVTSNGSVLTVRELPEVLADPASQTVCAGSPVTFSVNVGATTTPSYQWRKNGTVIGGATNPTYTIASVATTDAANYSVTVNGICGTPVTSGNGVLTVNTAPAITAQPIASQAICEGGSASFSVTASGTALTYQWRKNGVNIGGATSSTYTIPSIVTADGATYTVIVSGTCAPPVTSNGSVLTVRELPEILAGPASQTLCVGSPVTFSVNVGVTTSPTYQWLKNGSPIGGATNPTYSIASIATTDAGNYSVTVNGICATPVTSGNAVLTVNTAPAITAQPVASQALCEGVPASFSVTATGTALTYQWRKNGVNIGGATSSTYTI</sequence>
<feature type="domain" description="Ig-like" evidence="3">
    <location>
        <begin position="808"/>
        <end position="889"/>
    </location>
</feature>
<dbReference type="PANTHER" id="PTHR44170">
    <property type="entry name" value="PROTEIN SIDEKICK"/>
    <property type="match status" value="1"/>
</dbReference>
<accession>A0A1M5W1X6</accession>
<feature type="domain" description="Ig-like" evidence="3">
    <location>
        <begin position="894"/>
        <end position="975"/>
    </location>
</feature>
<dbReference type="Proteomes" id="UP000184212">
    <property type="component" value="Unassembled WGS sequence"/>
</dbReference>
<evidence type="ECO:0000313" key="4">
    <source>
        <dbReference type="EMBL" id="SHH81203.1"/>
    </source>
</evidence>
<proteinExistence type="predicted"/>
<feature type="domain" description="Ig-like" evidence="3">
    <location>
        <begin position="722"/>
        <end position="803"/>
    </location>
</feature>
<protein>
    <recommendedName>
        <fullName evidence="3">Ig-like domain-containing protein</fullName>
    </recommendedName>
</protein>
<dbReference type="GO" id="GO:0016020">
    <property type="term" value="C:membrane"/>
    <property type="evidence" value="ECO:0007669"/>
    <property type="project" value="UniProtKB-SubCell"/>
</dbReference>
<keyword evidence="1" id="KW-0677">Repeat</keyword>
<keyword evidence="5" id="KW-1185">Reference proteome</keyword>
<dbReference type="InterPro" id="IPR036179">
    <property type="entry name" value="Ig-like_dom_sf"/>
</dbReference>
<dbReference type="PROSITE" id="PS50835">
    <property type="entry name" value="IG_LIKE"/>
    <property type="match status" value="6"/>
</dbReference>
<dbReference type="InterPro" id="IPR007110">
    <property type="entry name" value="Ig-like_dom"/>
</dbReference>
<evidence type="ECO:0000259" key="3">
    <source>
        <dbReference type="PROSITE" id="PS50835"/>
    </source>
</evidence>
<dbReference type="GO" id="GO:0098609">
    <property type="term" value="P:cell-cell adhesion"/>
    <property type="evidence" value="ECO:0007669"/>
    <property type="project" value="TreeGrafter"/>
</dbReference>
<dbReference type="STRING" id="947013.SAMN04488109_5578"/>
<dbReference type="RefSeq" id="WP_221408811.1">
    <property type="nucleotide sequence ID" value="NZ_FQWQ01000004.1"/>
</dbReference>
<dbReference type="EMBL" id="FQWQ01000004">
    <property type="protein sequence ID" value="SHH81203.1"/>
    <property type="molecule type" value="Genomic_DNA"/>
</dbReference>
<dbReference type="InterPro" id="IPR013783">
    <property type="entry name" value="Ig-like_fold"/>
</dbReference>
<name>A0A1M5W1X6_9BACT</name>
<evidence type="ECO:0000256" key="2">
    <source>
        <dbReference type="ARBA" id="ARBA00023157"/>
    </source>
</evidence>
<dbReference type="Gene3D" id="2.60.40.10">
    <property type="entry name" value="Immunoglobulins"/>
    <property type="match status" value="9"/>
</dbReference>
<feature type="domain" description="Ig-like" evidence="3">
    <location>
        <begin position="378"/>
        <end position="460"/>
    </location>
</feature>
<feature type="non-terminal residue" evidence="4">
    <location>
        <position position="1116"/>
    </location>
</feature>
<evidence type="ECO:0000313" key="5">
    <source>
        <dbReference type="Proteomes" id="UP000184212"/>
    </source>
</evidence>
<gene>
    <name evidence="4" type="ORF">SAMN04488109_5578</name>
</gene>
<evidence type="ECO:0000256" key="1">
    <source>
        <dbReference type="ARBA" id="ARBA00022737"/>
    </source>
</evidence>
<dbReference type="Pfam" id="PF13927">
    <property type="entry name" value="Ig_3"/>
    <property type="match status" value="3"/>
</dbReference>